<evidence type="ECO:0000313" key="3">
    <source>
        <dbReference type="Proteomes" id="UP000002208"/>
    </source>
</evidence>
<gene>
    <name evidence="2" type="ordered locus">Deide_16050</name>
</gene>
<dbReference type="RefSeq" id="WP_012693693.1">
    <property type="nucleotide sequence ID" value="NC_012526.1"/>
</dbReference>
<keyword evidence="3" id="KW-1185">Reference proteome</keyword>
<protein>
    <submittedName>
        <fullName evidence="2">Uncharacterized protein</fullName>
    </submittedName>
</protein>
<feature type="compositionally biased region" description="Basic and acidic residues" evidence="1">
    <location>
        <begin position="229"/>
        <end position="238"/>
    </location>
</feature>
<reference evidence="2 3" key="1">
    <citation type="journal article" date="2009" name="PLoS Genet.">
        <title>Alliance of proteomics and genomics to unravel the specificities of Sahara bacterium Deinococcus deserti.</title>
        <authorList>
            <person name="de Groot A."/>
            <person name="Dulermo R."/>
            <person name="Ortet P."/>
            <person name="Blanchard L."/>
            <person name="Guerin P."/>
            <person name="Fernandez B."/>
            <person name="Vacherie B."/>
            <person name="Dossat C."/>
            <person name="Jolivet E."/>
            <person name="Siguier P."/>
            <person name="Chandler M."/>
            <person name="Barakat M."/>
            <person name="Dedieu A."/>
            <person name="Barbe V."/>
            <person name="Heulin T."/>
            <person name="Sommer S."/>
            <person name="Achouak W."/>
            <person name="Armengaud J."/>
        </authorList>
    </citation>
    <scope>NUCLEOTIDE SEQUENCE [LARGE SCALE GENOMIC DNA]</scope>
    <source>
        <strain evidence="3">DSM 17065 / CIP 109153 / LMG 22923 / VCD115</strain>
    </source>
</reference>
<dbReference type="PaxDb" id="546414-Deide_16050"/>
<feature type="region of interest" description="Disordered" evidence="1">
    <location>
        <begin position="137"/>
        <end position="238"/>
    </location>
</feature>
<evidence type="ECO:0000313" key="2">
    <source>
        <dbReference type="EMBL" id="ACO46570.1"/>
    </source>
</evidence>
<organism evidence="2 3">
    <name type="scientific">Deinococcus deserti (strain DSM 17065 / CIP 109153 / LMG 22923 / VCD115)</name>
    <dbReference type="NCBI Taxonomy" id="546414"/>
    <lineage>
        <taxon>Bacteria</taxon>
        <taxon>Thermotogati</taxon>
        <taxon>Deinococcota</taxon>
        <taxon>Deinococci</taxon>
        <taxon>Deinococcales</taxon>
        <taxon>Deinococcaceae</taxon>
        <taxon>Deinococcus</taxon>
    </lineage>
</organism>
<feature type="compositionally biased region" description="Polar residues" evidence="1">
    <location>
        <begin position="148"/>
        <end position="157"/>
    </location>
</feature>
<feature type="compositionally biased region" description="Low complexity" evidence="1">
    <location>
        <begin position="158"/>
        <end position="203"/>
    </location>
</feature>
<feature type="compositionally biased region" description="Basic and acidic residues" evidence="1">
    <location>
        <begin position="21"/>
        <end position="30"/>
    </location>
</feature>
<name>C1CWK3_DEIDV</name>
<proteinExistence type="predicted"/>
<dbReference type="OrthoDB" id="66154at2"/>
<evidence type="ECO:0000256" key="1">
    <source>
        <dbReference type="SAM" id="MobiDB-lite"/>
    </source>
</evidence>
<dbReference type="EMBL" id="CP001114">
    <property type="protein sequence ID" value="ACO46570.1"/>
    <property type="molecule type" value="Genomic_DNA"/>
</dbReference>
<dbReference type="HOGENOM" id="CLU_082673_0_0_0"/>
<feature type="region of interest" description="Disordered" evidence="1">
    <location>
        <begin position="1"/>
        <end position="30"/>
    </location>
</feature>
<dbReference type="Proteomes" id="UP000002208">
    <property type="component" value="Chromosome"/>
</dbReference>
<accession>C1CWK3</accession>
<dbReference type="STRING" id="546414.Deide_16050"/>
<dbReference type="AlphaFoldDB" id="C1CWK3"/>
<sequence length="238" mass="24299">MADQPKPTQPVSYAPVPQPMTEREAARERLRASVDALTREASLQAQLQKEPLKMLGGASAVGAVIGLMMGRSLRRSKKIYVDAGSPVKHQKALIKAQKKQAGTGVSGALVATLGTLAIRSLTEKVLTPKLEELSGSMLQKAGQPGAARSNTGTKAGSTPTVTTPGVPVRVTPSSLGPATVTGTAASSNAVSAGASSGTSPVASFLKHPGVVPTPESRVEAKAVGTPIAPEERSNPNAR</sequence>
<dbReference type="KEGG" id="ddr:Deide_16050"/>